<evidence type="ECO:0000313" key="3">
    <source>
        <dbReference type="Proteomes" id="UP000195602"/>
    </source>
</evidence>
<sequence>MPEEKTDSKPLDWGKIHDFVVEKGNAFLETFDKADVDWFLRDSNVAGPGSTSMKESESVSSAVSAKDPSTKPITTPSPALLPVSNTNENSAAKTKPTVSEVSDEQIHSEKYHDFARRSSTRRRSSVSSMVSVNSASSNGSGGGFFSKLKNKLHRSDSVSQSSAPKLGSPVAESPSLFKDDYKMGPAHKDHVTEPGPKSGPAPKASQVEPERKQYSSESQYSDPRLEDYIRFYRRQSLGSRRPSLKSENSTMFPNGCLVNHEQSSSGTQPQGKISSLFRHMSIGSGPMESSGHKNSLDSRSTMSSEGSGEIKSPKPLKRVCFHSSTFLMDPPQQIPSRNPRKGNVEVLPSGAVRIRPLTEAEKIAIEKSQRGLGGGLVVGGTGALGLVKKEELEEIHEKSPEEEKPDSEQKSPDDEEDTAIDKHAESLGIEKPMYHHVAKPGYTVPVKKMALDLMYTRCCHLREILPIPAIAKQIPKGSMAPLPILQLRNPNPTMIEIQTFADFIRIAPIICISLDGVNLSYEQFKELLSAMSAKKQLEKLSLRNTPISCEGWSLLCLFLSRNTVLNRLDITQCPPLSVNVLKRKKKKQEEQAIERMTCNKENRSDMDWAQFTATLIARGGIEELILTGCCITDFVTFENLISKAVCLKTYKLGLAYNQLTPQQLKVVLDHWALTDFSRGLDLGYNDFSSSAHMNVFLEVSKSPKFLSILPHMKLAFLSLNATNIRFSQIFRDTFENLCMKLTNLKYLDLSNNPKLFGRSHNKTPSSSGSVNSSLASPNSKQSGSTGSTSDDSLTKISQEQVVSYFCSKLPLIPKLMRLHLENNHLSSSSLTVLFETLPFCTSLAYISVLGNTLDIASATALIQGLKNSRTLITVDGDFSQLPEVLKEKIGLYTMRNMENFFQSSVQNNGSDDSCSEHKPHELTLTEELNNILSRKAEEKLSIKSPEVVHFIERAQRDRKKLKSTINDLFHLQWKNELGIEGKEALIRLLFIDSSLERGLKLIDPDLVAKEESFTSSDILNINLAEDERNELKSSALSKVQDASAVHENSFKPVESGSLPVSRTQSLTNLNNLNREEGSVLKLSQMDDKDESVFNNLSVYSGEEIRKKLNDINLSELDNIVDYLSKARKKGISFKDLFSSTDESGETHKDMLDEIRQKIHILRELHLGKKDDVADAAVDSDLEKDSDDPEAGGEQTAIEEAYDKMLSRFTSNSEP</sequence>
<evidence type="ECO:0000313" key="2">
    <source>
        <dbReference type="EMBL" id="OVF10146.1"/>
    </source>
</evidence>
<accession>A0AA91Q2F5</accession>
<feature type="compositionally biased region" description="Polar residues" evidence="1">
    <location>
        <begin position="260"/>
        <end position="273"/>
    </location>
</feature>
<feature type="compositionally biased region" description="Low complexity" evidence="1">
    <location>
        <begin position="50"/>
        <end position="66"/>
    </location>
</feature>
<comment type="caution">
    <text evidence="2">The sequence shown here is derived from an EMBL/GenBank/DDBJ whole genome shotgun (WGS) entry which is preliminary data.</text>
</comment>
<proteinExistence type="predicted"/>
<gene>
    <name evidence="2" type="ORF">A9F13_03g02937</name>
</gene>
<evidence type="ECO:0000256" key="1">
    <source>
        <dbReference type="SAM" id="MobiDB-lite"/>
    </source>
</evidence>
<feature type="region of interest" description="Disordered" evidence="1">
    <location>
        <begin position="43"/>
        <end position="222"/>
    </location>
</feature>
<name>A0AA91Q2F5_CLALS</name>
<reference evidence="2 3" key="1">
    <citation type="submission" date="2017-04" db="EMBL/GenBank/DDBJ databases">
        <title>Draft genome of the yeast Clavispora lusitaniae type strain CBS 6936.</title>
        <authorList>
            <person name="Durrens P."/>
            <person name="Klopp C."/>
            <person name="Biteau N."/>
            <person name="Fitton-Ouhabi V."/>
            <person name="Dementhon K."/>
            <person name="Accoceberry I."/>
            <person name="Sherman D.J."/>
            <person name="Noel T."/>
        </authorList>
    </citation>
    <scope>NUCLEOTIDE SEQUENCE [LARGE SCALE GENOMIC DNA]</scope>
    <source>
        <strain evidence="2 3">CBS 6936</strain>
    </source>
</reference>
<feature type="compositionally biased region" description="Basic and acidic residues" evidence="1">
    <location>
        <begin position="177"/>
        <end position="192"/>
    </location>
</feature>
<feature type="region of interest" description="Disordered" evidence="1">
    <location>
        <begin position="393"/>
        <end position="419"/>
    </location>
</feature>
<dbReference type="EMBL" id="LYUB02000003">
    <property type="protein sequence ID" value="OVF10146.1"/>
    <property type="molecule type" value="Genomic_DNA"/>
</dbReference>
<organism evidence="2 3">
    <name type="scientific">Clavispora lusitaniae</name>
    <name type="common">Candida lusitaniae</name>
    <dbReference type="NCBI Taxonomy" id="36911"/>
    <lineage>
        <taxon>Eukaryota</taxon>
        <taxon>Fungi</taxon>
        <taxon>Dikarya</taxon>
        <taxon>Ascomycota</taxon>
        <taxon>Saccharomycotina</taxon>
        <taxon>Pichiomycetes</taxon>
        <taxon>Metschnikowiaceae</taxon>
        <taxon>Clavispora</taxon>
    </lineage>
</organism>
<dbReference type="Gene3D" id="3.80.10.10">
    <property type="entry name" value="Ribonuclease Inhibitor"/>
    <property type="match status" value="3"/>
</dbReference>
<protein>
    <recommendedName>
        <fullName evidence="4">MAP-homologous protein</fullName>
    </recommendedName>
</protein>
<evidence type="ECO:0008006" key="4">
    <source>
        <dbReference type="Google" id="ProtNLM"/>
    </source>
</evidence>
<feature type="compositionally biased region" description="Polar residues" evidence="1">
    <location>
        <begin position="71"/>
        <end position="100"/>
    </location>
</feature>
<dbReference type="Proteomes" id="UP000195602">
    <property type="component" value="Unassembled WGS sequence"/>
</dbReference>
<dbReference type="SUPFAM" id="SSF52047">
    <property type="entry name" value="RNI-like"/>
    <property type="match status" value="1"/>
</dbReference>
<feature type="region of interest" description="Disordered" evidence="1">
    <location>
        <begin position="236"/>
        <end position="314"/>
    </location>
</feature>
<feature type="region of interest" description="Disordered" evidence="1">
    <location>
        <begin position="758"/>
        <end position="791"/>
    </location>
</feature>
<feature type="compositionally biased region" description="Low complexity" evidence="1">
    <location>
        <begin position="765"/>
        <end position="791"/>
    </location>
</feature>
<dbReference type="SMART" id="SM00368">
    <property type="entry name" value="LRR_RI"/>
    <property type="match status" value="3"/>
</dbReference>
<dbReference type="InterPro" id="IPR032675">
    <property type="entry name" value="LRR_dom_sf"/>
</dbReference>
<feature type="compositionally biased region" description="Low complexity" evidence="1">
    <location>
        <begin position="125"/>
        <end position="138"/>
    </location>
</feature>
<feature type="compositionally biased region" description="Polar residues" evidence="1">
    <location>
        <begin position="297"/>
        <end position="306"/>
    </location>
</feature>
<dbReference type="KEGG" id="clus:A9F13_03g02937"/>
<dbReference type="AlphaFoldDB" id="A0AA91Q2F5"/>
<feature type="compositionally biased region" description="Basic and acidic residues" evidence="1">
    <location>
        <begin position="104"/>
        <end position="116"/>
    </location>
</feature>
<feature type="compositionally biased region" description="Basic and acidic residues" evidence="1">
    <location>
        <begin position="393"/>
        <end position="412"/>
    </location>
</feature>